<dbReference type="GO" id="GO:0030141">
    <property type="term" value="C:secretory granule"/>
    <property type="evidence" value="ECO:0007669"/>
    <property type="project" value="InterPro"/>
</dbReference>
<name>A0A922LK36_SCHHA</name>
<reference evidence="13" key="3">
    <citation type="submission" date="2021-06" db="EMBL/GenBank/DDBJ databases">
        <title>Chromosome-level genome assembly for S. haematobium.</title>
        <authorList>
            <person name="Stroehlein A.J."/>
        </authorList>
    </citation>
    <scope>NUCLEOTIDE SEQUENCE</scope>
</reference>
<sequence length="821" mass="94689">MHCLRIWSIIIPIVMIIVRHNSGLSSKNVLLDGGYIGCLYQEVCLTGEICHNDSLFGRCVPENVQHELFDATYSQVHKIKSLPLFIRPQNYNWADTTLQCLLRTMILEYESHSIFVDPKSFCLYQYDIEDGDNIDGQFRSQYVKRDVRKNRGYPNFMLSNPLKTIEPYYFPENSYELMDNDNNYNRWIDNPINKGINAEMKNNEELDHFSKKFQKMLRLSGNHQRNENIESNREQELANKVMDDSNKDNGDMAAKLYQDDYLLSGKYMQEPLLGETLPSEFQTQQQEEMIIPSKSVTRLRAQNMGSGSYKPLERRWIWIKFLSGPITNQAAQLIVLKISHDLKLTSPISFFFLDKSRRVLYFHVPSSAGVSADTIVDALNTNMNLIDGYPIEDVGFGRGAVNTVNTYSSTNAPTESPQPSPLQRSVDDESLKNFGHVKWEKYTMTIILCSSILTAVVILTAIYIVQICRKKRKSKSESNEKLSCQLDDSPHLECEKLAHNNNLSGSQQSSVSSWSSEPIPCSIDVPTGHIILSYMEKHLQDRNQLTDDWNSIDKYVSEENILYEESKNPKNQFRNRECAPIPYEQSRVKLRSGDNDYINGSLMYDTNPRNPVYIATITPTVKSVPEFWLMVWEQGCVVIVCLERIDELKKMDEIDQFELNDASVKYWPNEGSQVYGSFEVHLVSEHSWSDNYIIRSFYLKSIVTNETRTVTQFHYLTWKDENLKENSKPMLEFRRKVNRSFRGMMSPIVVHCRDGCGRTGAYILLDLVLNRITKGVKEIDIAASLEHLRDQRPDMIKTLEQYEFVLSSTAEEVDAMLQPST</sequence>
<evidence type="ECO:0000256" key="3">
    <source>
        <dbReference type="ARBA" id="ARBA00022729"/>
    </source>
</evidence>
<dbReference type="SMART" id="SM00404">
    <property type="entry name" value="PTPc_motif"/>
    <property type="match status" value="1"/>
</dbReference>
<comment type="subcellular location">
    <subcellularLocation>
        <location evidence="1">Cytoplasmic vesicle membrane</location>
        <topology evidence="1">Single-pass type I membrane protein</topology>
    </subcellularLocation>
</comment>
<dbReference type="FunFam" id="3.90.190.10:FF:000017">
    <property type="entry name" value="receptor-type tyrosine-protein phosphatase-like N isoform X2"/>
    <property type="match status" value="1"/>
</dbReference>
<dbReference type="Pfam" id="PF00102">
    <property type="entry name" value="Y_phosphatase"/>
    <property type="match status" value="1"/>
</dbReference>
<reference evidence="13" key="2">
    <citation type="journal article" date="2019" name="Gigascience">
        <title>High-quality Schistosoma haematobium genome achieved by single-molecule and long-range sequencing.</title>
        <authorList>
            <person name="Stroehlein A.J."/>
            <person name="Korhonen P.K."/>
            <person name="Chong T.M."/>
            <person name="Lim Y.L."/>
            <person name="Chan K.G."/>
            <person name="Webster B."/>
            <person name="Rollinson D."/>
            <person name="Brindley P.J."/>
            <person name="Gasser R.B."/>
            <person name="Young N.D."/>
        </authorList>
    </citation>
    <scope>NUCLEOTIDE SEQUENCE</scope>
</reference>
<dbReference type="GeneID" id="24597961"/>
<organism evidence="13 14">
    <name type="scientific">Schistosoma haematobium</name>
    <name type="common">Blood fluke</name>
    <dbReference type="NCBI Taxonomy" id="6185"/>
    <lineage>
        <taxon>Eukaryota</taxon>
        <taxon>Metazoa</taxon>
        <taxon>Spiralia</taxon>
        <taxon>Lophotrochozoa</taxon>
        <taxon>Platyhelminthes</taxon>
        <taxon>Trematoda</taxon>
        <taxon>Digenea</taxon>
        <taxon>Strigeidida</taxon>
        <taxon>Schistosomatoidea</taxon>
        <taxon>Schistosomatidae</taxon>
        <taxon>Schistosoma</taxon>
    </lineage>
</organism>
<feature type="chain" id="PRO_5037571867" evidence="10">
    <location>
        <begin position="24"/>
        <end position="821"/>
    </location>
</feature>
<evidence type="ECO:0000259" key="11">
    <source>
        <dbReference type="PROSITE" id="PS50055"/>
    </source>
</evidence>
<keyword evidence="5 9" id="KW-0472">Membrane</keyword>
<comment type="caution">
    <text evidence="13">The sequence shown here is derived from an EMBL/GenBank/DDBJ whole genome shotgun (WGS) entry which is preliminary data.</text>
</comment>
<dbReference type="SUPFAM" id="SSF52799">
    <property type="entry name" value="(Phosphotyrosine protein) phosphatases II"/>
    <property type="match status" value="1"/>
</dbReference>
<keyword evidence="2 9" id="KW-0812">Transmembrane</keyword>
<dbReference type="PANTHER" id="PTHR46106">
    <property type="entry name" value="IA-2 PROTEIN TYROSINE PHOSPHATASE, ISOFORM C"/>
    <property type="match status" value="1"/>
</dbReference>
<evidence type="ECO:0000256" key="6">
    <source>
        <dbReference type="ARBA" id="ARBA00023180"/>
    </source>
</evidence>
<dbReference type="PRINTS" id="PR00700">
    <property type="entry name" value="PRTYPHPHTASE"/>
</dbReference>
<feature type="compositionally biased region" description="Polar residues" evidence="8">
    <location>
        <begin position="407"/>
        <end position="423"/>
    </location>
</feature>
<proteinExistence type="predicted"/>
<dbReference type="Proteomes" id="UP000471633">
    <property type="component" value="Unassembled WGS sequence"/>
</dbReference>
<keyword evidence="6" id="KW-0325">Glycoprotein</keyword>
<dbReference type="PROSITE" id="PS00383">
    <property type="entry name" value="TYR_PHOSPHATASE_1"/>
    <property type="match status" value="1"/>
</dbReference>
<feature type="transmembrane region" description="Helical" evidence="9">
    <location>
        <begin position="442"/>
        <end position="465"/>
    </location>
</feature>
<dbReference type="GO" id="GO:0004725">
    <property type="term" value="F:protein tyrosine phosphatase activity"/>
    <property type="evidence" value="ECO:0007669"/>
    <property type="project" value="InterPro"/>
</dbReference>
<evidence type="ECO:0000259" key="12">
    <source>
        <dbReference type="PROSITE" id="PS50056"/>
    </source>
</evidence>
<evidence type="ECO:0000256" key="1">
    <source>
        <dbReference type="ARBA" id="ARBA00004358"/>
    </source>
</evidence>
<keyword evidence="4 9" id="KW-1133">Transmembrane helix</keyword>
<evidence type="ECO:0000313" key="14">
    <source>
        <dbReference type="Proteomes" id="UP000471633"/>
    </source>
</evidence>
<evidence type="ECO:0000256" key="7">
    <source>
        <dbReference type="ARBA" id="ARBA00023329"/>
    </source>
</evidence>
<evidence type="ECO:0000256" key="5">
    <source>
        <dbReference type="ARBA" id="ARBA00023136"/>
    </source>
</evidence>
<dbReference type="RefSeq" id="XP_051069410.1">
    <property type="nucleotide sequence ID" value="XM_051213425.1"/>
</dbReference>
<reference evidence="13" key="1">
    <citation type="journal article" date="2012" name="Nat. Genet.">
        <title>Whole-genome sequence of Schistosoma haematobium.</title>
        <authorList>
            <person name="Young N.D."/>
            <person name="Jex A.R."/>
            <person name="Li B."/>
            <person name="Liu S."/>
            <person name="Yang L."/>
            <person name="Xiong Z."/>
            <person name="Li Y."/>
            <person name="Cantacessi C."/>
            <person name="Hall R.S."/>
            <person name="Xu X."/>
            <person name="Chen F."/>
            <person name="Wu X."/>
            <person name="Zerlotini A."/>
            <person name="Oliveira G."/>
            <person name="Hofmann A."/>
            <person name="Zhang G."/>
            <person name="Fang X."/>
            <person name="Kang Y."/>
            <person name="Campbell B.E."/>
            <person name="Loukas A."/>
            <person name="Ranganathan S."/>
            <person name="Rollinson D."/>
            <person name="Rinaldi G."/>
            <person name="Brindley P.J."/>
            <person name="Yang H."/>
            <person name="Wang J."/>
            <person name="Wang J."/>
            <person name="Gasser R.B."/>
        </authorList>
    </citation>
    <scope>NUCLEOTIDE SEQUENCE</scope>
</reference>
<dbReference type="GO" id="GO:0045202">
    <property type="term" value="C:synapse"/>
    <property type="evidence" value="ECO:0007669"/>
    <property type="project" value="TreeGrafter"/>
</dbReference>
<keyword evidence="7" id="KW-0968">Cytoplasmic vesicle</keyword>
<protein>
    <submittedName>
        <fullName evidence="13">Receptor-type tyrosine-protein phosphatase N2, variant 2</fullName>
    </submittedName>
</protein>
<dbReference type="PROSITE" id="PS50055">
    <property type="entry name" value="TYR_PHOSPHATASE_PTP"/>
    <property type="match status" value="1"/>
</dbReference>
<evidence type="ECO:0000256" key="9">
    <source>
        <dbReference type="SAM" id="Phobius"/>
    </source>
</evidence>
<dbReference type="PROSITE" id="PS50056">
    <property type="entry name" value="TYR_PHOSPHATASE_2"/>
    <property type="match status" value="1"/>
</dbReference>
<accession>A0A922LK36</accession>
<dbReference type="InterPro" id="IPR000387">
    <property type="entry name" value="Tyr_Pase_dom"/>
</dbReference>
<evidence type="ECO:0000256" key="10">
    <source>
        <dbReference type="SAM" id="SignalP"/>
    </source>
</evidence>
<dbReference type="AlphaFoldDB" id="A0A922LK36"/>
<evidence type="ECO:0000313" key="13">
    <source>
        <dbReference type="EMBL" id="KAH9587748.1"/>
    </source>
</evidence>
<dbReference type="SMART" id="SM00194">
    <property type="entry name" value="PTPc"/>
    <property type="match status" value="1"/>
</dbReference>
<dbReference type="Gene3D" id="3.90.190.10">
    <property type="entry name" value="Protein tyrosine phosphatase superfamily"/>
    <property type="match status" value="1"/>
</dbReference>
<dbReference type="PANTHER" id="PTHR46106:SF4">
    <property type="entry name" value="IA-2 PROTEIN TYROSINE PHOSPHATASE, ISOFORM C"/>
    <property type="match status" value="1"/>
</dbReference>
<dbReference type="InterPro" id="IPR016130">
    <property type="entry name" value="Tyr_Pase_AS"/>
</dbReference>
<dbReference type="InterPro" id="IPR033522">
    <property type="entry name" value="IA-2/IA-2_beta"/>
</dbReference>
<feature type="signal peptide" evidence="10">
    <location>
        <begin position="1"/>
        <end position="23"/>
    </location>
</feature>
<feature type="region of interest" description="Disordered" evidence="8">
    <location>
        <begin position="407"/>
        <end position="426"/>
    </location>
</feature>
<keyword evidence="14" id="KW-1185">Reference proteome</keyword>
<feature type="domain" description="Tyrosine-protein phosphatase" evidence="11">
    <location>
        <begin position="545"/>
        <end position="812"/>
    </location>
</feature>
<dbReference type="GO" id="GO:0030659">
    <property type="term" value="C:cytoplasmic vesicle membrane"/>
    <property type="evidence" value="ECO:0007669"/>
    <property type="project" value="UniProtKB-SubCell"/>
</dbReference>
<dbReference type="GO" id="GO:0051046">
    <property type="term" value="P:regulation of secretion"/>
    <property type="evidence" value="ECO:0007669"/>
    <property type="project" value="TreeGrafter"/>
</dbReference>
<evidence type="ECO:0000256" key="2">
    <source>
        <dbReference type="ARBA" id="ARBA00022692"/>
    </source>
</evidence>
<evidence type="ECO:0000256" key="8">
    <source>
        <dbReference type="SAM" id="MobiDB-lite"/>
    </source>
</evidence>
<dbReference type="KEGG" id="shx:MS3_00005371"/>
<dbReference type="CTD" id="24597961"/>
<feature type="domain" description="Tyrosine specific protein phosphatases" evidence="12">
    <location>
        <begin position="731"/>
        <end position="803"/>
    </location>
</feature>
<reference evidence="13" key="4">
    <citation type="journal article" date="2022" name="PLoS Pathog.">
        <title>Chromosome-level genome of Schistosoma haematobium underpins genome-wide explorations of molecular variation.</title>
        <authorList>
            <person name="Stroehlein A.J."/>
            <person name="Korhonen P.K."/>
            <person name="Lee V.V."/>
            <person name="Ralph S.A."/>
            <person name="Mentink-Kane M."/>
            <person name="You H."/>
            <person name="McManus D.P."/>
            <person name="Tchuente L.T."/>
            <person name="Stothard J.R."/>
            <person name="Kaur P."/>
            <person name="Dudchenko O."/>
            <person name="Aiden E.L."/>
            <person name="Yang B."/>
            <person name="Yang H."/>
            <person name="Emery A.M."/>
            <person name="Webster B.L."/>
            <person name="Brindley P.J."/>
            <person name="Rollinson D."/>
            <person name="Chang B.C.H."/>
            <person name="Gasser R.B."/>
            <person name="Young N.D."/>
        </authorList>
    </citation>
    <scope>NUCLEOTIDE SEQUENCE</scope>
</reference>
<evidence type="ECO:0000256" key="4">
    <source>
        <dbReference type="ARBA" id="ARBA00022989"/>
    </source>
</evidence>
<keyword evidence="13" id="KW-0675">Receptor</keyword>
<dbReference type="EMBL" id="AMPZ03000003">
    <property type="protein sequence ID" value="KAH9587748.1"/>
    <property type="molecule type" value="Genomic_DNA"/>
</dbReference>
<dbReference type="InterPro" id="IPR003595">
    <property type="entry name" value="Tyr_Pase_cat"/>
</dbReference>
<dbReference type="InterPro" id="IPR029021">
    <property type="entry name" value="Prot-tyrosine_phosphatase-like"/>
</dbReference>
<gene>
    <name evidence="13" type="primary">PTPRN2_1</name>
    <name evidence="13" type="ORF">MS3_00005371</name>
</gene>
<dbReference type="InterPro" id="IPR000242">
    <property type="entry name" value="PTP_cat"/>
</dbReference>
<keyword evidence="3 10" id="KW-0732">Signal</keyword>